<evidence type="ECO:0000313" key="3">
    <source>
        <dbReference type="Proteomes" id="UP001260773"/>
    </source>
</evidence>
<feature type="domain" description="Transposase IS204/IS1001/IS1096/IS1165 DDE" evidence="1">
    <location>
        <begin position="9"/>
        <end position="65"/>
    </location>
</feature>
<dbReference type="AlphaFoldDB" id="A0AAW8S1C6"/>
<dbReference type="RefSeq" id="WP_311866123.1">
    <property type="nucleotide sequence ID" value="NZ_JARPWH010000339.1"/>
</dbReference>
<dbReference type="PANTHER" id="PTHR33498">
    <property type="entry name" value="TRANSPOSASE FOR INSERTION SEQUENCE ELEMENT IS1557"/>
    <property type="match status" value="1"/>
</dbReference>
<comment type="caution">
    <text evidence="2">The sequence shown here is derived from an EMBL/GenBank/DDBJ whole genome shotgun (WGS) entry which is preliminary data.</text>
</comment>
<evidence type="ECO:0000259" key="1">
    <source>
        <dbReference type="Pfam" id="PF01610"/>
    </source>
</evidence>
<protein>
    <submittedName>
        <fullName evidence="2">Transposase</fullName>
    </submittedName>
</protein>
<gene>
    <name evidence="2" type="ORF">P7D43_23740</name>
</gene>
<dbReference type="InterPro" id="IPR047951">
    <property type="entry name" value="Transpos_ISL3"/>
</dbReference>
<dbReference type="PANTHER" id="PTHR33498:SF1">
    <property type="entry name" value="TRANSPOSASE FOR INSERTION SEQUENCE ELEMENT IS1557"/>
    <property type="match status" value="1"/>
</dbReference>
<feature type="non-terminal residue" evidence="2">
    <location>
        <position position="1"/>
    </location>
</feature>
<dbReference type="InterPro" id="IPR002560">
    <property type="entry name" value="Transposase_DDE"/>
</dbReference>
<dbReference type="Proteomes" id="UP001260773">
    <property type="component" value="Unassembled WGS sequence"/>
</dbReference>
<dbReference type="Pfam" id="PF01610">
    <property type="entry name" value="DDE_Tnp_ISL3"/>
    <property type="match status" value="1"/>
</dbReference>
<name>A0AAW8S1C6_ENTAV</name>
<proteinExistence type="predicted"/>
<reference evidence="2" key="1">
    <citation type="submission" date="2023-03" db="EMBL/GenBank/DDBJ databases">
        <authorList>
            <person name="Shen W."/>
            <person name="Cai J."/>
        </authorList>
    </citation>
    <scope>NUCLEOTIDE SEQUENCE</scope>
    <source>
        <strain evidence="2">P33-2</strain>
    </source>
</reference>
<dbReference type="EMBL" id="JARPWH010000339">
    <property type="protein sequence ID" value="MDT2405346.1"/>
    <property type="molecule type" value="Genomic_DNA"/>
</dbReference>
<accession>A0AAW8S1C6</accession>
<sequence>DHLPTMLDPAFKKAILYLNKHKQAIINALKYPYSNGKLEGKNNLIKVIKRVAFGFRTFRHLRMRILIQQNLCDII</sequence>
<organism evidence="2 3">
    <name type="scientific">Enterococcus avium</name>
    <name type="common">Streptococcus avium</name>
    <dbReference type="NCBI Taxonomy" id="33945"/>
    <lineage>
        <taxon>Bacteria</taxon>
        <taxon>Bacillati</taxon>
        <taxon>Bacillota</taxon>
        <taxon>Bacilli</taxon>
        <taxon>Lactobacillales</taxon>
        <taxon>Enterococcaceae</taxon>
        <taxon>Enterococcus</taxon>
    </lineage>
</organism>
<evidence type="ECO:0000313" key="2">
    <source>
        <dbReference type="EMBL" id="MDT2405346.1"/>
    </source>
</evidence>